<dbReference type="CDD" id="cd00130">
    <property type="entry name" value="PAS"/>
    <property type="match status" value="1"/>
</dbReference>
<evidence type="ECO:0000313" key="7">
    <source>
        <dbReference type="Proteomes" id="UP000436822"/>
    </source>
</evidence>
<evidence type="ECO:0008006" key="8">
    <source>
        <dbReference type="Google" id="ProtNLM"/>
    </source>
</evidence>
<dbReference type="SUPFAM" id="SSF46894">
    <property type="entry name" value="C-terminal effector domain of the bipartite response regulators"/>
    <property type="match status" value="1"/>
</dbReference>
<feature type="domain" description="HTH luxR-type" evidence="4">
    <location>
        <begin position="199"/>
        <end position="262"/>
    </location>
</feature>
<feature type="domain" description="PAC" evidence="5">
    <location>
        <begin position="61"/>
        <end position="112"/>
    </location>
</feature>
<dbReference type="Pfam" id="PF00196">
    <property type="entry name" value="GerE"/>
    <property type="match status" value="1"/>
</dbReference>
<organism evidence="6 7">
    <name type="scientific">Litoreibacter roseus</name>
    <dbReference type="NCBI Taxonomy" id="2601869"/>
    <lineage>
        <taxon>Bacteria</taxon>
        <taxon>Pseudomonadati</taxon>
        <taxon>Pseudomonadota</taxon>
        <taxon>Alphaproteobacteria</taxon>
        <taxon>Rhodobacterales</taxon>
        <taxon>Roseobacteraceae</taxon>
        <taxon>Litoreibacter</taxon>
    </lineage>
</organism>
<dbReference type="InterPro" id="IPR035965">
    <property type="entry name" value="PAS-like_dom_sf"/>
</dbReference>
<keyword evidence="7" id="KW-1185">Reference proteome</keyword>
<dbReference type="SMART" id="SM00421">
    <property type="entry name" value="HTH_LUXR"/>
    <property type="match status" value="1"/>
</dbReference>
<dbReference type="PANTHER" id="PTHR44688:SF25">
    <property type="entry name" value="HTH LUXR-TYPE DOMAIN-CONTAINING PROTEIN"/>
    <property type="match status" value="1"/>
</dbReference>
<dbReference type="InterPro" id="IPR036388">
    <property type="entry name" value="WH-like_DNA-bd_sf"/>
</dbReference>
<dbReference type="Pfam" id="PF08447">
    <property type="entry name" value="PAS_3"/>
    <property type="match status" value="1"/>
</dbReference>
<dbReference type="EMBL" id="BLJE01000001">
    <property type="protein sequence ID" value="GFE63173.1"/>
    <property type="molecule type" value="Genomic_DNA"/>
</dbReference>
<dbReference type="PROSITE" id="PS00622">
    <property type="entry name" value="HTH_LUXR_1"/>
    <property type="match status" value="1"/>
</dbReference>
<keyword evidence="1" id="KW-0805">Transcription regulation</keyword>
<dbReference type="InterPro" id="IPR016032">
    <property type="entry name" value="Sig_transdc_resp-reg_C-effctor"/>
</dbReference>
<sequence length="262" mass="28595">MRTPDGKYRYTYVSDEVQAAFGLDPAVLLAEDAVDHAWIHEDDRPRFVRALERSSAELSTLDEEVRVVLPGGGYKWVRSLGQPRRLRDGTVIWDGVALDVTDRREALQALERALQDAKRNEVSGSRYAAIAAQDMAAPLHALTSAIENLVVTEESGPAGLSSQAAEVKRSFEAFTKALSAARALVEASPAQKDREHTTRTAAKRALTTRQLEIMQMVHAGASNTEIADALSITVGTVKLHISAILKRTGARNRTDASRMCFG</sequence>
<dbReference type="GO" id="GO:0003677">
    <property type="term" value="F:DNA binding"/>
    <property type="evidence" value="ECO:0007669"/>
    <property type="project" value="UniProtKB-KW"/>
</dbReference>
<dbReference type="InterPro" id="IPR000014">
    <property type="entry name" value="PAS"/>
</dbReference>
<proteinExistence type="predicted"/>
<dbReference type="PROSITE" id="PS50113">
    <property type="entry name" value="PAC"/>
    <property type="match status" value="1"/>
</dbReference>
<dbReference type="InterPro" id="IPR000700">
    <property type="entry name" value="PAS-assoc_C"/>
</dbReference>
<name>A0A6N6JAA7_9RHOB</name>
<keyword evidence="3" id="KW-0804">Transcription</keyword>
<reference evidence="6 7" key="1">
    <citation type="submission" date="2019-12" db="EMBL/GenBank/DDBJ databases">
        <title>Litoreibacter badius sp. nov., a novel bacteriochlorophyll a-containing bacterium in the genus Litoreibacter.</title>
        <authorList>
            <person name="Kanamuro M."/>
            <person name="Takabe Y."/>
            <person name="Mori K."/>
            <person name="Takaichi S."/>
            <person name="Hanada S."/>
        </authorList>
    </citation>
    <scope>NUCLEOTIDE SEQUENCE [LARGE SCALE GENOMIC DNA]</scope>
    <source>
        <strain evidence="6 7">K6</strain>
    </source>
</reference>
<evidence type="ECO:0000256" key="3">
    <source>
        <dbReference type="ARBA" id="ARBA00023163"/>
    </source>
</evidence>
<dbReference type="Proteomes" id="UP000436822">
    <property type="component" value="Unassembled WGS sequence"/>
</dbReference>
<evidence type="ECO:0000313" key="6">
    <source>
        <dbReference type="EMBL" id="GFE63173.1"/>
    </source>
</evidence>
<comment type="caution">
    <text evidence="6">The sequence shown here is derived from an EMBL/GenBank/DDBJ whole genome shotgun (WGS) entry which is preliminary data.</text>
</comment>
<gene>
    <name evidence="6" type="ORF">KIN_02470</name>
</gene>
<evidence type="ECO:0000259" key="5">
    <source>
        <dbReference type="PROSITE" id="PS50113"/>
    </source>
</evidence>
<evidence type="ECO:0000259" key="4">
    <source>
        <dbReference type="PROSITE" id="PS50043"/>
    </source>
</evidence>
<dbReference type="Gene3D" id="3.30.450.20">
    <property type="entry name" value="PAS domain"/>
    <property type="match status" value="1"/>
</dbReference>
<dbReference type="Gene3D" id="1.10.10.10">
    <property type="entry name" value="Winged helix-like DNA-binding domain superfamily/Winged helix DNA-binding domain"/>
    <property type="match status" value="1"/>
</dbReference>
<dbReference type="PROSITE" id="PS50043">
    <property type="entry name" value="HTH_LUXR_2"/>
    <property type="match status" value="1"/>
</dbReference>
<dbReference type="SUPFAM" id="SSF55785">
    <property type="entry name" value="PYP-like sensor domain (PAS domain)"/>
    <property type="match status" value="1"/>
</dbReference>
<evidence type="ECO:0000256" key="1">
    <source>
        <dbReference type="ARBA" id="ARBA00023015"/>
    </source>
</evidence>
<evidence type="ECO:0000256" key="2">
    <source>
        <dbReference type="ARBA" id="ARBA00023125"/>
    </source>
</evidence>
<dbReference type="CDD" id="cd06170">
    <property type="entry name" value="LuxR_C_like"/>
    <property type="match status" value="1"/>
</dbReference>
<dbReference type="PRINTS" id="PR00038">
    <property type="entry name" value="HTHLUXR"/>
</dbReference>
<dbReference type="PANTHER" id="PTHR44688">
    <property type="entry name" value="DNA-BINDING TRANSCRIPTIONAL ACTIVATOR DEVR_DOSR"/>
    <property type="match status" value="1"/>
</dbReference>
<accession>A0A6N6JAA7</accession>
<dbReference type="AlphaFoldDB" id="A0A6N6JAA7"/>
<protein>
    <recommendedName>
        <fullName evidence="8">PAS domain S-box-containing protein</fullName>
    </recommendedName>
</protein>
<dbReference type="InterPro" id="IPR000792">
    <property type="entry name" value="Tscrpt_reg_LuxR_C"/>
</dbReference>
<keyword evidence="2" id="KW-0238">DNA-binding</keyword>
<dbReference type="GO" id="GO:0006355">
    <property type="term" value="P:regulation of DNA-templated transcription"/>
    <property type="evidence" value="ECO:0007669"/>
    <property type="project" value="InterPro"/>
</dbReference>
<dbReference type="InterPro" id="IPR013655">
    <property type="entry name" value="PAS_fold_3"/>
</dbReference>